<protein>
    <recommendedName>
        <fullName evidence="6">Small ribosomal subunit protein uS17</fullName>
    </recommendedName>
</protein>
<dbReference type="Proteomes" id="UP000247609">
    <property type="component" value="Unassembled WGS sequence"/>
</dbReference>
<dbReference type="GO" id="GO:0022627">
    <property type="term" value="C:cytosolic small ribosomal subunit"/>
    <property type="evidence" value="ECO:0007669"/>
    <property type="project" value="UniProtKB-UniRule"/>
</dbReference>
<dbReference type="PRINTS" id="PR00973">
    <property type="entry name" value="RIBOSOMALS17"/>
</dbReference>
<keyword evidence="3 6" id="KW-0694">RNA-binding</keyword>
<evidence type="ECO:0000256" key="5">
    <source>
        <dbReference type="ARBA" id="ARBA00023274"/>
    </source>
</evidence>
<dbReference type="PANTHER" id="PTHR10744:SF1">
    <property type="entry name" value="SMALL RIBOSOMAL SUBUNIT PROTEIN US17M"/>
    <property type="match status" value="1"/>
</dbReference>
<name>A0A318QG91_9PROT</name>
<dbReference type="EMBL" id="NOXG01000001">
    <property type="protein sequence ID" value="PYD76894.1"/>
    <property type="molecule type" value="Genomic_DNA"/>
</dbReference>
<evidence type="ECO:0000313" key="10">
    <source>
        <dbReference type="Proteomes" id="UP000247609"/>
    </source>
</evidence>
<evidence type="ECO:0000256" key="1">
    <source>
        <dbReference type="ARBA" id="ARBA00010254"/>
    </source>
</evidence>
<dbReference type="PROSITE" id="PS00056">
    <property type="entry name" value="RIBOSOMAL_S17"/>
    <property type="match status" value="1"/>
</dbReference>
<dbReference type="EMBL" id="PRCW01000068">
    <property type="protein sequence ID" value="PYD47565.1"/>
    <property type="molecule type" value="Genomic_DNA"/>
</dbReference>
<sequence length="94" mass="10644">MPRRVLTGRVTSDKMDKTVTVLVDRRVIHPLYKKFIRRSKKYAAHDQLNECKIGDTVRIEECRPISRRKTWTVVVRNGAPLAAPATDAKSGAQA</sequence>
<dbReference type="Pfam" id="PF00366">
    <property type="entry name" value="Ribosomal_S17"/>
    <property type="match status" value="1"/>
</dbReference>
<evidence type="ECO:0000256" key="2">
    <source>
        <dbReference type="ARBA" id="ARBA00022730"/>
    </source>
</evidence>
<proteinExistence type="inferred from homology"/>
<dbReference type="InterPro" id="IPR000266">
    <property type="entry name" value="Ribosomal_uS17"/>
</dbReference>
<keyword evidence="11" id="KW-1185">Reference proteome</keyword>
<comment type="function">
    <text evidence="6">One of the primary rRNA binding proteins, it binds specifically to the 5'-end of 16S ribosomal RNA.</text>
</comment>
<accession>A0A318QG91</accession>
<comment type="subunit">
    <text evidence="6">Part of the 30S ribosomal subunit.</text>
</comment>
<dbReference type="InterPro" id="IPR019979">
    <property type="entry name" value="Ribosomal_uS17_CS"/>
</dbReference>
<dbReference type="PANTHER" id="PTHR10744">
    <property type="entry name" value="40S RIBOSOMAL PROTEIN S11 FAMILY MEMBER"/>
    <property type="match status" value="1"/>
</dbReference>
<evidence type="ECO:0000256" key="7">
    <source>
        <dbReference type="RuleBase" id="RU003872"/>
    </source>
</evidence>
<evidence type="ECO:0000313" key="9">
    <source>
        <dbReference type="EMBL" id="PYD76894.1"/>
    </source>
</evidence>
<dbReference type="GO" id="GO:0003735">
    <property type="term" value="F:structural constituent of ribosome"/>
    <property type="evidence" value="ECO:0007669"/>
    <property type="project" value="UniProtKB-UniRule"/>
</dbReference>
<dbReference type="HAMAP" id="MF_01345_B">
    <property type="entry name" value="Ribosomal_uS17_B"/>
    <property type="match status" value="1"/>
</dbReference>
<reference evidence="8 11" key="2">
    <citation type="submission" date="2018-02" db="EMBL/GenBank/DDBJ databases">
        <authorList>
            <person name="Skraban J."/>
            <person name="Trcek J."/>
        </authorList>
    </citation>
    <scope>NUCLEOTIDE SEQUENCE [LARGE SCALE GENOMIC DNA]</scope>
    <source>
        <strain evidence="8 11">AV446</strain>
    </source>
</reference>
<dbReference type="CDD" id="cd00364">
    <property type="entry name" value="Ribosomal_uS17"/>
    <property type="match status" value="1"/>
</dbReference>
<organism evidence="9 10">
    <name type="scientific">Novacetimonas pomaceti</name>
    <dbReference type="NCBI Taxonomy" id="2021998"/>
    <lineage>
        <taxon>Bacteria</taxon>
        <taxon>Pseudomonadati</taxon>
        <taxon>Pseudomonadota</taxon>
        <taxon>Alphaproteobacteria</taxon>
        <taxon>Acetobacterales</taxon>
        <taxon>Acetobacteraceae</taxon>
        <taxon>Novacetimonas</taxon>
    </lineage>
</organism>
<dbReference type="NCBIfam" id="TIGR03635">
    <property type="entry name" value="uS17_bact"/>
    <property type="match status" value="1"/>
</dbReference>
<dbReference type="NCBIfam" id="NF004123">
    <property type="entry name" value="PRK05610.1"/>
    <property type="match status" value="1"/>
</dbReference>
<dbReference type="AlphaFoldDB" id="A0A318QG91"/>
<dbReference type="GO" id="GO:0006412">
    <property type="term" value="P:translation"/>
    <property type="evidence" value="ECO:0007669"/>
    <property type="project" value="UniProtKB-UniRule"/>
</dbReference>
<dbReference type="InterPro" id="IPR012340">
    <property type="entry name" value="NA-bd_OB-fold"/>
</dbReference>
<comment type="caution">
    <text evidence="9">The sequence shown here is derived from an EMBL/GenBank/DDBJ whole genome shotgun (WGS) entry which is preliminary data.</text>
</comment>
<dbReference type="GO" id="GO:0019843">
    <property type="term" value="F:rRNA binding"/>
    <property type="evidence" value="ECO:0007669"/>
    <property type="project" value="UniProtKB-UniRule"/>
</dbReference>
<keyword evidence="4 6" id="KW-0689">Ribosomal protein</keyword>
<evidence type="ECO:0000313" key="8">
    <source>
        <dbReference type="EMBL" id="PYD47565.1"/>
    </source>
</evidence>
<evidence type="ECO:0000313" key="11">
    <source>
        <dbReference type="Proteomes" id="UP000248116"/>
    </source>
</evidence>
<keyword evidence="5 6" id="KW-0687">Ribonucleoprotein</keyword>
<dbReference type="Proteomes" id="UP000248116">
    <property type="component" value="Unassembled WGS sequence"/>
</dbReference>
<reference evidence="9 10" key="1">
    <citation type="submission" date="2017-07" db="EMBL/GenBank/DDBJ databases">
        <title>A draft genome sequence of Komagataeibacter sp. T5K1.</title>
        <authorList>
            <person name="Skraban J."/>
            <person name="Cleenwerck I."/>
            <person name="Vandamme P."/>
            <person name="Trcek J."/>
        </authorList>
    </citation>
    <scope>NUCLEOTIDE SEQUENCE [LARGE SCALE GENOMIC DNA]</scope>
    <source>
        <strain evidence="9 10">T5K1</strain>
    </source>
</reference>
<evidence type="ECO:0000256" key="3">
    <source>
        <dbReference type="ARBA" id="ARBA00022884"/>
    </source>
</evidence>
<dbReference type="InterPro" id="IPR019984">
    <property type="entry name" value="Ribosomal_uS17_bact/chlr"/>
</dbReference>
<keyword evidence="2 6" id="KW-0699">rRNA-binding</keyword>
<comment type="similarity">
    <text evidence="1 6 7">Belongs to the universal ribosomal protein uS17 family.</text>
</comment>
<dbReference type="Gene3D" id="2.40.50.140">
    <property type="entry name" value="Nucleic acid-binding proteins"/>
    <property type="match status" value="1"/>
</dbReference>
<dbReference type="RefSeq" id="WP_110525704.1">
    <property type="nucleotide sequence ID" value="NZ_JAHRDT010000020.1"/>
</dbReference>
<gene>
    <name evidence="6" type="primary">rpsQ</name>
    <name evidence="8" type="ORF">C3920_09215</name>
    <name evidence="9" type="ORF">CFR71_00595</name>
</gene>
<evidence type="ECO:0000256" key="4">
    <source>
        <dbReference type="ARBA" id="ARBA00022980"/>
    </source>
</evidence>
<dbReference type="SUPFAM" id="SSF50249">
    <property type="entry name" value="Nucleic acid-binding proteins"/>
    <property type="match status" value="1"/>
</dbReference>
<evidence type="ECO:0000256" key="6">
    <source>
        <dbReference type="HAMAP-Rule" id="MF_01345"/>
    </source>
</evidence>